<feature type="transmembrane region" description="Helical" evidence="1">
    <location>
        <begin position="100"/>
        <end position="122"/>
    </location>
</feature>
<evidence type="ECO:0008006" key="4">
    <source>
        <dbReference type="Google" id="ProtNLM"/>
    </source>
</evidence>
<gene>
    <name evidence="2" type="ORF">GCM10011374_04650</name>
</gene>
<reference evidence="2" key="1">
    <citation type="journal article" date="2014" name="Int. J. Syst. Evol. Microbiol.">
        <title>Complete genome sequence of Corynebacterium casei LMG S-19264T (=DSM 44701T), isolated from a smear-ripened cheese.</title>
        <authorList>
            <consortium name="US DOE Joint Genome Institute (JGI-PGF)"/>
            <person name="Walter F."/>
            <person name="Albersmeier A."/>
            <person name="Kalinowski J."/>
            <person name="Ruckert C."/>
        </authorList>
    </citation>
    <scope>NUCLEOTIDE SEQUENCE</scope>
    <source>
        <strain evidence="2">CGMCC 1.12187</strain>
    </source>
</reference>
<sequence>MQAWLESLSLGAGIAFFWMVAIIRTTAVFILGRAAATGGRRIDRIRRLMDTAVYRRAERVVHRWGVLAVPACFLTVGLQTAVILATAVTRMPLHRWIPAMLVGTLIWGVVYGTVGMAVVWAWLEQPWVIAPVVVALVLLAAGHTARTRCRARRDARSSSSPVRTPTR</sequence>
<keyword evidence="1" id="KW-0812">Transmembrane</keyword>
<keyword evidence="1" id="KW-0472">Membrane</keyword>
<reference evidence="2" key="2">
    <citation type="submission" date="2020-09" db="EMBL/GenBank/DDBJ databases">
        <authorList>
            <person name="Sun Q."/>
            <person name="Zhou Y."/>
        </authorList>
    </citation>
    <scope>NUCLEOTIDE SEQUENCE</scope>
    <source>
        <strain evidence="2">CGMCC 1.12187</strain>
    </source>
</reference>
<dbReference type="AlphaFoldDB" id="A0A917LMY3"/>
<evidence type="ECO:0000313" key="2">
    <source>
        <dbReference type="EMBL" id="GGG45438.1"/>
    </source>
</evidence>
<dbReference type="EMBL" id="BMEQ01000002">
    <property type="protein sequence ID" value="GGG45438.1"/>
    <property type="molecule type" value="Genomic_DNA"/>
</dbReference>
<name>A0A917LMY3_9MICC</name>
<organism evidence="2 3">
    <name type="scientific">Kocuria dechangensis</name>
    <dbReference type="NCBI Taxonomy" id="1176249"/>
    <lineage>
        <taxon>Bacteria</taxon>
        <taxon>Bacillati</taxon>
        <taxon>Actinomycetota</taxon>
        <taxon>Actinomycetes</taxon>
        <taxon>Micrococcales</taxon>
        <taxon>Micrococcaceae</taxon>
        <taxon>Kocuria</taxon>
    </lineage>
</organism>
<evidence type="ECO:0000256" key="1">
    <source>
        <dbReference type="SAM" id="Phobius"/>
    </source>
</evidence>
<feature type="transmembrane region" description="Helical" evidence="1">
    <location>
        <begin position="12"/>
        <end position="31"/>
    </location>
</feature>
<feature type="transmembrane region" description="Helical" evidence="1">
    <location>
        <begin position="128"/>
        <end position="145"/>
    </location>
</feature>
<accession>A0A917LMY3</accession>
<dbReference type="RefSeq" id="WP_188534234.1">
    <property type="nucleotide sequence ID" value="NZ_BMEQ01000002.1"/>
</dbReference>
<keyword evidence="3" id="KW-1185">Reference proteome</keyword>
<protein>
    <recommendedName>
        <fullName evidence="4">Membrane protein DedA with SNARE-associated domain</fullName>
    </recommendedName>
</protein>
<feature type="transmembrane region" description="Helical" evidence="1">
    <location>
        <begin position="64"/>
        <end position="88"/>
    </location>
</feature>
<evidence type="ECO:0000313" key="3">
    <source>
        <dbReference type="Proteomes" id="UP000638848"/>
    </source>
</evidence>
<proteinExistence type="predicted"/>
<comment type="caution">
    <text evidence="2">The sequence shown here is derived from an EMBL/GenBank/DDBJ whole genome shotgun (WGS) entry which is preliminary data.</text>
</comment>
<dbReference type="Proteomes" id="UP000638848">
    <property type="component" value="Unassembled WGS sequence"/>
</dbReference>
<keyword evidence="1" id="KW-1133">Transmembrane helix</keyword>